<dbReference type="Gene3D" id="2.40.420.20">
    <property type="match status" value="1"/>
</dbReference>
<evidence type="ECO:0000313" key="4">
    <source>
        <dbReference type="Proteomes" id="UP001528040"/>
    </source>
</evidence>
<keyword evidence="1" id="KW-0175">Coiled coil</keyword>
<proteinExistence type="predicted"/>
<feature type="domain" description="Multidrug resistance protein MdtA-like barrel-sandwich hybrid" evidence="2">
    <location>
        <begin position="79"/>
        <end position="261"/>
    </location>
</feature>
<sequence length="483" mass="51608">MRFLGRSLSGLFLLAATLGLLALAGLQLSSAFKERAERENARPQGRERLFTANVIPYLEGRQVPILSVHGELAARRSLDVRTLAGGTVVEMTEAFETGARVTEGQLLLRIDPTDFLRALELAETDLTQAEAELRDARAALDLAQDDLANSKRQAELREAALTRQKDLVSRRVGTEAAVETAALAAASAQQAVLSKRQAVISAEARVSTADATLTRRNIQLDEAQRRLEETEIHAEISGTLAEVTALRGGVVTNNEKLAQIIDPTDLEVSFRLSTAQYARLLDVAGNLPAASVTVRLDSGIVALTAQGTITREAADVGEGQTGRLIFATLDTSTGLRPGDFVTVEVAEPALERVALLPASALGANGTVLVLGDGDRLEEAPVTLMRRQGDSVLVRAKGLSGREVVAERNPALGAGIRIKPVRPGGSPEEPEEVELSADQQSAIRAFVEQSTRMPDDAKARILKQVETGKMPAETLARLQSRMGS</sequence>
<dbReference type="Pfam" id="PF25917">
    <property type="entry name" value="BSH_RND"/>
    <property type="match status" value="1"/>
</dbReference>
<reference evidence="3 4" key="1">
    <citation type="submission" date="2023-01" db="EMBL/GenBank/DDBJ databases">
        <authorList>
            <person name="Yoon J.-W."/>
        </authorList>
    </citation>
    <scope>NUCLEOTIDE SEQUENCE [LARGE SCALE GENOMIC DNA]</scope>
    <source>
        <strain evidence="3 4">KMU-50</strain>
    </source>
</reference>
<feature type="coiled-coil region" evidence="1">
    <location>
        <begin position="119"/>
        <end position="153"/>
    </location>
</feature>
<dbReference type="RefSeq" id="WP_271052027.1">
    <property type="nucleotide sequence ID" value="NZ_JAQIIO010000001.1"/>
</dbReference>
<name>A0ABT4VWB2_9RHOB</name>
<keyword evidence="4" id="KW-1185">Reference proteome</keyword>
<dbReference type="Gene3D" id="2.40.30.170">
    <property type="match status" value="1"/>
</dbReference>
<dbReference type="EMBL" id="JAQIIO010000001">
    <property type="protein sequence ID" value="MDA5092540.1"/>
    <property type="molecule type" value="Genomic_DNA"/>
</dbReference>
<dbReference type="PANTHER" id="PTHR30469:SF15">
    <property type="entry name" value="HLYD FAMILY OF SECRETION PROTEINS"/>
    <property type="match status" value="1"/>
</dbReference>
<evidence type="ECO:0000259" key="2">
    <source>
        <dbReference type="Pfam" id="PF25917"/>
    </source>
</evidence>
<gene>
    <name evidence="3" type="ORF">O2N63_00355</name>
</gene>
<protein>
    <submittedName>
        <fullName evidence="3">HlyD family efflux transporter periplasmic adaptor subunit</fullName>
    </submittedName>
</protein>
<dbReference type="Gene3D" id="1.10.287.470">
    <property type="entry name" value="Helix hairpin bin"/>
    <property type="match status" value="1"/>
</dbReference>
<evidence type="ECO:0000313" key="3">
    <source>
        <dbReference type="EMBL" id="MDA5092540.1"/>
    </source>
</evidence>
<organism evidence="3 4">
    <name type="scientific">Aliiroseovarius salicola</name>
    <dbReference type="NCBI Taxonomy" id="3009082"/>
    <lineage>
        <taxon>Bacteria</taxon>
        <taxon>Pseudomonadati</taxon>
        <taxon>Pseudomonadota</taxon>
        <taxon>Alphaproteobacteria</taxon>
        <taxon>Rhodobacterales</taxon>
        <taxon>Paracoccaceae</taxon>
        <taxon>Aliiroseovarius</taxon>
    </lineage>
</organism>
<dbReference type="Gene3D" id="2.40.50.100">
    <property type="match status" value="1"/>
</dbReference>
<accession>A0ABT4VWB2</accession>
<dbReference type="InterPro" id="IPR058625">
    <property type="entry name" value="MdtA-like_BSH"/>
</dbReference>
<dbReference type="PANTHER" id="PTHR30469">
    <property type="entry name" value="MULTIDRUG RESISTANCE PROTEIN MDTA"/>
    <property type="match status" value="1"/>
</dbReference>
<dbReference type="SUPFAM" id="SSF111369">
    <property type="entry name" value="HlyD-like secretion proteins"/>
    <property type="match status" value="1"/>
</dbReference>
<evidence type="ECO:0000256" key="1">
    <source>
        <dbReference type="SAM" id="Coils"/>
    </source>
</evidence>
<dbReference type="Proteomes" id="UP001528040">
    <property type="component" value="Unassembled WGS sequence"/>
</dbReference>
<comment type="caution">
    <text evidence="3">The sequence shown here is derived from an EMBL/GenBank/DDBJ whole genome shotgun (WGS) entry which is preliminary data.</text>
</comment>